<proteinExistence type="predicted"/>
<dbReference type="EMBL" id="OC943079">
    <property type="protein sequence ID" value="CAD7662546.1"/>
    <property type="molecule type" value="Genomic_DNA"/>
</dbReference>
<reference evidence="1" key="1">
    <citation type="submission" date="2020-11" db="EMBL/GenBank/DDBJ databases">
        <authorList>
            <person name="Tran Van P."/>
        </authorList>
    </citation>
    <scope>NUCLEOTIDE SEQUENCE</scope>
</reference>
<dbReference type="AlphaFoldDB" id="A0A7R9MME4"/>
<accession>A0A7R9MME4</accession>
<protein>
    <submittedName>
        <fullName evidence="1">Uncharacterized protein</fullName>
    </submittedName>
</protein>
<organism evidence="1">
    <name type="scientific">Oppiella nova</name>
    <dbReference type="NCBI Taxonomy" id="334625"/>
    <lineage>
        <taxon>Eukaryota</taxon>
        <taxon>Metazoa</taxon>
        <taxon>Ecdysozoa</taxon>
        <taxon>Arthropoda</taxon>
        <taxon>Chelicerata</taxon>
        <taxon>Arachnida</taxon>
        <taxon>Acari</taxon>
        <taxon>Acariformes</taxon>
        <taxon>Sarcoptiformes</taxon>
        <taxon>Oribatida</taxon>
        <taxon>Brachypylina</taxon>
        <taxon>Oppioidea</taxon>
        <taxon>Oppiidae</taxon>
        <taxon>Oppiella</taxon>
    </lineage>
</organism>
<name>A0A7R9MME4_9ACAR</name>
<evidence type="ECO:0000313" key="1">
    <source>
        <dbReference type="EMBL" id="CAD7662546.1"/>
    </source>
</evidence>
<gene>
    <name evidence="1" type="ORF">ONB1V03_LOCUS19106</name>
</gene>
<dbReference type="EMBL" id="CAJPVJ010028254">
    <property type="protein sequence ID" value="CAG2179682.1"/>
    <property type="molecule type" value="Genomic_DNA"/>
</dbReference>
<keyword evidence="2" id="KW-1185">Reference proteome</keyword>
<evidence type="ECO:0000313" key="2">
    <source>
        <dbReference type="Proteomes" id="UP000728032"/>
    </source>
</evidence>
<dbReference type="Proteomes" id="UP000728032">
    <property type="component" value="Unassembled WGS sequence"/>
</dbReference>
<sequence>MRFWSTKWTSRKSIWMSCGRGFRRESLSCWRWRTRLWSNMS</sequence>